<accession>A0ABY7WP43</accession>
<feature type="transmembrane region" description="Helical" evidence="8">
    <location>
        <begin position="26"/>
        <end position="44"/>
    </location>
</feature>
<keyword evidence="2" id="KW-0808">Transferase</keyword>
<reference evidence="10 11" key="1">
    <citation type="submission" date="2023-02" db="EMBL/GenBank/DDBJ databases">
        <title>Genome sequence of Lacticaseibacillus sp. KACC 23028.</title>
        <authorList>
            <person name="Kim S."/>
            <person name="Heo J."/>
            <person name="Kwon S.-W."/>
        </authorList>
    </citation>
    <scope>NUCLEOTIDE SEQUENCE [LARGE SCALE GENOMIC DNA]</scope>
    <source>
        <strain evidence="10 11">KACC 23028</strain>
    </source>
</reference>
<dbReference type="Gene3D" id="2.40.440.10">
    <property type="entry name" value="L,D-transpeptidase catalytic domain-like"/>
    <property type="match status" value="1"/>
</dbReference>
<dbReference type="InterPro" id="IPR005490">
    <property type="entry name" value="LD_TPept_cat_dom"/>
</dbReference>
<dbReference type="Pfam" id="PF03734">
    <property type="entry name" value="YkuD"/>
    <property type="match status" value="1"/>
</dbReference>
<feature type="domain" description="L,D-TPase catalytic" evidence="9">
    <location>
        <begin position="111"/>
        <end position="234"/>
    </location>
</feature>
<organism evidence="10 11">
    <name type="scientific">Lacticaseibacillus pabuli</name>
    <dbReference type="NCBI Taxonomy" id="3025672"/>
    <lineage>
        <taxon>Bacteria</taxon>
        <taxon>Bacillati</taxon>
        <taxon>Bacillota</taxon>
        <taxon>Bacilli</taxon>
        <taxon>Lactobacillales</taxon>
        <taxon>Lactobacillaceae</taxon>
        <taxon>Lacticaseibacillus</taxon>
    </lineage>
</organism>
<evidence type="ECO:0000256" key="2">
    <source>
        <dbReference type="ARBA" id="ARBA00022679"/>
    </source>
</evidence>
<proteinExistence type="predicted"/>
<keyword evidence="8" id="KW-1133">Transmembrane helix</keyword>
<dbReference type="InterPro" id="IPR038063">
    <property type="entry name" value="Transpep_catalytic_dom"/>
</dbReference>
<gene>
    <name evidence="10" type="ORF">PQ472_08565</name>
</gene>
<feature type="region of interest" description="Disordered" evidence="7">
    <location>
        <begin position="75"/>
        <end position="106"/>
    </location>
</feature>
<feature type="active site" description="Proton donor/acceptor" evidence="6">
    <location>
        <position position="183"/>
    </location>
</feature>
<evidence type="ECO:0000256" key="5">
    <source>
        <dbReference type="ARBA" id="ARBA00023316"/>
    </source>
</evidence>
<evidence type="ECO:0000256" key="6">
    <source>
        <dbReference type="PROSITE-ProRule" id="PRU01373"/>
    </source>
</evidence>
<keyword evidence="4 6" id="KW-0573">Peptidoglycan synthesis</keyword>
<dbReference type="RefSeq" id="WP_274259110.1">
    <property type="nucleotide sequence ID" value="NZ_CP117884.1"/>
</dbReference>
<dbReference type="PANTHER" id="PTHR30582">
    <property type="entry name" value="L,D-TRANSPEPTIDASE"/>
    <property type="match status" value="1"/>
</dbReference>
<keyword evidence="11" id="KW-1185">Reference proteome</keyword>
<dbReference type="PROSITE" id="PS52029">
    <property type="entry name" value="LD_TPASE"/>
    <property type="match status" value="1"/>
</dbReference>
<evidence type="ECO:0000259" key="9">
    <source>
        <dbReference type="PROSITE" id="PS52029"/>
    </source>
</evidence>
<keyword evidence="8" id="KW-0812">Transmembrane</keyword>
<comment type="pathway">
    <text evidence="1 6">Cell wall biogenesis; peptidoglycan biosynthesis.</text>
</comment>
<evidence type="ECO:0000256" key="8">
    <source>
        <dbReference type="SAM" id="Phobius"/>
    </source>
</evidence>
<evidence type="ECO:0000256" key="4">
    <source>
        <dbReference type="ARBA" id="ARBA00022984"/>
    </source>
</evidence>
<evidence type="ECO:0000313" key="10">
    <source>
        <dbReference type="EMBL" id="WDF81973.1"/>
    </source>
</evidence>
<keyword evidence="3 6" id="KW-0133">Cell shape</keyword>
<evidence type="ECO:0000256" key="1">
    <source>
        <dbReference type="ARBA" id="ARBA00004752"/>
    </source>
</evidence>
<dbReference type="EMBL" id="CP117884">
    <property type="protein sequence ID" value="WDF81973.1"/>
    <property type="molecule type" value="Genomic_DNA"/>
</dbReference>
<protein>
    <submittedName>
        <fullName evidence="10">L,D-transpeptidase</fullName>
    </submittedName>
</protein>
<keyword evidence="8" id="KW-0472">Membrane</keyword>
<keyword evidence="5 6" id="KW-0961">Cell wall biogenesis/degradation</keyword>
<evidence type="ECO:0000313" key="11">
    <source>
        <dbReference type="Proteomes" id="UP001220377"/>
    </source>
</evidence>
<sequence>MNNAQMKRLLTWLRGVLTTRKLRWPIFKVFVPVAFVLIIALLGLRSYNHTRAQAAADAVRSSQVAARKRVAARKQAQADAAAAKRKAAQPVNWRRPSQAKPYPKPSQHKKLWLDVDLSKQRVFLKDGHTLLYTMYASSGVKHTTPTGHFKIQSERGQSFFNGSEQMGANYYTSFYRHGVYLFHSVPTDLQGHYIPKEAAKLGKKPGSHGCVRLTVADAKWIFKNIKVGTKVKVHY</sequence>
<dbReference type="Proteomes" id="UP001220377">
    <property type="component" value="Chromosome"/>
</dbReference>
<evidence type="ECO:0000256" key="7">
    <source>
        <dbReference type="SAM" id="MobiDB-lite"/>
    </source>
</evidence>
<feature type="active site" description="Nucleophile" evidence="6">
    <location>
        <position position="210"/>
    </location>
</feature>
<dbReference type="CDD" id="cd16913">
    <property type="entry name" value="YkuD_like"/>
    <property type="match status" value="1"/>
</dbReference>
<evidence type="ECO:0000256" key="3">
    <source>
        <dbReference type="ARBA" id="ARBA00022960"/>
    </source>
</evidence>
<name>A0ABY7WP43_9LACO</name>
<dbReference type="SUPFAM" id="SSF141523">
    <property type="entry name" value="L,D-transpeptidase catalytic domain-like"/>
    <property type="match status" value="1"/>
</dbReference>
<dbReference type="InterPro" id="IPR050979">
    <property type="entry name" value="LD-transpeptidase"/>
</dbReference>
<dbReference type="PANTHER" id="PTHR30582:SF2">
    <property type="entry name" value="L,D-TRANSPEPTIDASE YCIB-RELATED"/>
    <property type="match status" value="1"/>
</dbReference>